<evidence type="ECO:0000313" key="5">
    <source>
        <dbReference type="RefSeq" id="XP_039119195.1"/>
    </source>
</evidence>
<feature type="domain" description="Reverse transcriptase zinc-binding" evidence="1">
    <location>
        <begin position="3"/>
        <end position="84"/>
    </location>
</feature>
<accession>A0AB40AW41</accession>
<dbReference type="AlphaFoldDB" id="A0AB40AW41"/>
<evidence type="ECO:0000313" key="2">
    <source>
        <dbReference type="Proteomes" id="UP001515500"/>
    </source>
</evidence>
<dbReference type="GeneID" id="120255437"/>
<name>A0AB40AW41_DIOCR</name>
<evidence type="ECO:0000259" key="1">
    <source>
        <dbReference type="Pfam" id="PF13966"/>
    </source>
</evidence>
<reference evidence="3 4" key="1">
    <citation type="submission" date="2025-04" db="UniProtKB">
        <authorList>
            <consortium name="RefSeq"/>
        </authorList>
    </citation>
    <scope>IDENTIFICATION</scope>
</reference>
<evidence type="ECO:0000313" key="6">
    <source>
        <dbReference type="RefSeq" id="XP_039119196.1"/>
    </source>
</evidence>
<dbReference type="Proteomes" id="UP001515500">
    <property type="component" value="Unplaced"/>
</dbReference>
<dbReference type="RefSeq" id="XP_039119193.1">
    <property type="nucleotide sequence ID" value="XM_039263259.1"/>
</dbReference>
<keyword evidence="2" id="KW-1185">Reference proteome</keyword>
<dbReference type="RefSeq" id="XP_039119195.1">
    <property type="nucleotide sequence ID" value="XM_039263261.1"/>
</dbReference>
<protein>
    <submittedName>
        <fullName evidence="3 4">Uncharacterized protein LOC120255437</fullName>
    </submittedName>
</protein>
<dbReference type="RefSeq" id="XP_039119196.1">
    <property type="nucleotide sequence ID" value="XM_039263262.1"/>
</dbReference>
<evidence type="ECO:0000313" key="4">
    <source>
        <dbReference type="RefSeq" id="XP_039119194.1"/>
    </source>
</evidence>
<dbReference type="RefSeq" id="XP_039119194.1">
    <property type="nucleotide sequence ID" value="XM_039263260.1"/>
</dbReference>
<dbReference type="InterPro" id="IPR026960">
    <property type="entry name" value="RVT-Znf"/>
</dbReference>
<evidence type="ECO:0000313" key="3">
    <source>
        <dbReference type="RefSeq" id="XP_039119193.1"/>
    </source>
</evidence>
<organism evidence="2 5">
    <name type="scientific">Dioscorea cayennensis subsp. rotundata</name>
    <name type="common">White Guinea yam</name>
    <name type="synonym">Dioscorea rotundata</name>
    <dbReference type="NCBI Taxonomy" id="55577"/>
    <lineage>
        <taxon>Eukaryota</taxon>
        <taxon>Viridiplantae</taxon>
        <taxon>Streptophyta</taxon>
        <taxon>Embryophyta</taxon>
        <taxon>Tracheophyta</taxon>
        <taxon>Spermatophyta</taxon>
        <taxon>Magnoliopsida</taxon>
        <taxon>Liliopsida</taxon>
        <taxon>Dioscoreales</taxon>
        <taxon>Dioscoreaceae</taxon>
        <taxon>Dioscorea</taxon>
    </lineage>
</organism>
<proteinExistence type="predicted"/>
<gene>
    <name evidence="3 4 5 6" type="primary">LOC120255437</name>
</gene>
<sequence length="293" mass="33599">MVYSYLNHEKGNDNFWDGWKNLWQLNVAPKVKHFIWLLFHDAVKTNDYLYRLNLGPQTLCTFCNLNTETVEHLFLNCYKTQEIWNITCSTVSKPINLSDGISSKLWLKQELTGNGRFIQSIIASTVWFIWKARCNKIFNNVQLDSYKVSCWATGHVREFSYAPSPHSGRNFILNNYTFADSPILLTATAFNANNSMDGLGFIASDYNANMLRSGCCWCPANSYLEAATKAICFSLQDVIIMGLHIKSILSPCADLVNAVKTDCCLDIWRLHPQIIIIKDCLLRRLILNWMSIR</sequence>
<dbReference type="Pfam" id="PF13966">
    <property type="entry name" value="zf-RVT"/>
    <property type="match status" value="1"/>
</dbReference>